<keyword evidence="3 6" id="KW-0378">Hydrolase</keyword>
<dbReference type="InterPro" id="IPR000917">
    <property type="entry name" value="Sulfatase_N"/>
</dbReference>
<evidence type="ECO:0000313" key="6">
    <source>
        <dbReference type="EMBL" id="AQT66988.1"/>
    </source>
</evidence>
<dbReference type="InterPro" id="IPR017850">
    <property type="entry name" value="Alkaline_phosphatase_core_sf"/>
</dbReference>
<evidence type="ECO:0000256" key="1">
    <source>
        <dbReference type="ARBA" id="ARBA00008779"/>
    </source>
</evidence>
<organism evidence="6 7">
    <name type="scientific">Anaerohalosphaera lusitana</name>
    <dbReference type="NCBI Taxonomy" id="1936003"/>
    <lineage>
        <taxon>Bacteria</taxon>
        <taxon>Pseudomonadati</taxon>
        <taxon>Planctomycetota</taxon>
        <taxon>Phycisphaerae</taxon>
        <taxon>Sedimentisphaerales</taxon>
        <taxon>Anaerohalosphaeraceae</taxon>
        <taxon>Anaerohalosphaera</taxon>
    </lineage>
</organism>
<feature type="domain" description="Sulfatase N-terminal" evidence="5">
    <location>
        <begin position="37"/>
        <end position="339"/>
    </location>
</feature>
<dbReference type="STRING" id="1936003.STSP2_00126"/>
<gene>
    <name evidence="6" type="primary">atsA_2</name>
    <name evidence="6" type="ORF">STSP2_00126</name>
</gene>
<keyword evidence="2" id="KW-0479">Metal-binding</keyword>
<keyword evidence="7" id="KW-1185">Reference proteome</keyword>
<dbReference type="GO" id="GO:0046872">
    <property type="term" value="F:metal ion binding"/>
    <property type="evidence" value="ECO:0007669"/>
    <property type="project" value="UniProtKB-KW"/>
</dbReference>
<comment type="similarity">
    <text evidence="1">Belongs to the sulfatase family.</text>
</comment>
<dbReference type="EMBL" id="CP019791">
    <property type="protein sequence ID" value="AQT66988.1"/>
    <property type="molecule type" value="Genomic_DNA"/>
</dbReference>
<dbReference type="SUPFAM" id="SSF53649">
    <property type="entry name" value="Alkaline phosphatase-like"/>
    <property type="match status" value="1"/>
</dbReference>
<dbReference type="Gene3D" id="3.40.720.10">
    <property type="entry name" value="Alkaline Phosphatase, subunit A"/>
    <property type="match status" value="1"/>
</dbReference>
<dbReference type="CDD" id="cd16151">
    <property type="entry name" value="sulfatase_like"/>
    <property type="match status" value="1"/>
</dbReference>
<accession>A0A1U9NGV5</accession>
<dbReference type="InterPro" id="IPR006311">
    <property type="entry name" value="TAT_signal"/>
</dbReference>
<evidence type="ECO:0000256" key="3">
    <source>
        <dbReference type="ARBA" id="ARBA00022801"/>
    </source>
</evidence>
<protein>
    <submittedName>
        <fullName evidence="6">Arylsulfatase</fullName>
        <ecNumber evidence="6">3.1.6.1</ecNumber>
    </submittedName>
</protein>
<dbReference type="PROSITE" id="PS51318">
    <property type="entry name" value="TAT"/>
    <property type="match status" value="1"/>
</dbReference>
<dbReference type="EC" id="3.1.6.1" evidence="6"/>
<evidence type="ECO:0000259" key="5">
    <source>
        <dbReference type="Pfam" id="PF00884"/>
    </source>
</evidence>
<dbReference type="PANTHER" id="PTHR42693">
    <property type="entry name" value="ARYLSULFATASE FAMILY MEMBER"/>
    <property type="match status" value="1"/>
</dbReference>
<keyword evidence="4" id="KW-0106">Calcium</keyword>
<dbReference type="InterPro" id="IPR024607">
    <property type="entry name" value="Sulfatase_CS"/>
</dbReference>
<dbReference type="Proteomes" id="UP000189674">
    <property type="component" value="Chromosome"/>
</dbReference>
<evidence type="ECO:0000256" key="4">
    <source>
        <dbReference type="ARBA" id="ARBA00022837"/>
    </source>
</evidence>
<dbReference type="AlphaFoldDB" id="A0A1U9NGV5"/>
<dbReference type="PROSITE" id="PS00523">
    <property type="entry name" value="SULFATASE_1"/>
    <property type="match status" value="1"/>
</dbReference>
<dbReference type="OrthoDB" id="9783154at2"/>
<dbReference type="PANTHER" id="PTHR42693:SF53">
    <property type="entry name" value="ENDO-4-O-SULFATASE"/>
    <property type="match status" value="1"/>
</dbReference>
<name>A0A1U9NGV5_9BACT</name>
<evidence type="ECO:0000256" key="2">
    <source>
        <dbReference type="ARBA" id="ARBA00022723"/>
    </source>
</evidence>
<dbReference type="GO" id="GO:0004065">
    <property type="term" value="F:arylsulfatase activity"/>
    <property type="evidence" value="ECO:0007669"/>
    <property type="project" value="UniProtKB-EC"/>
</dbReference>
<sequence length="445" mass="49803" precursor="true">MKNMAGLSRREFLKSASIITASTCLPRFASAAESKRKNIVLIMADDIGFECFGCYGSEMYDTPNIDRLAANGIRFTHCYSQPLCTPSRVKLMTGKSNIRNYVGFSLLDGSQETFAHLLKSAGYKTCVAGKWQLYGAEHYSEETRGKGTLPEDAGFDTHCLWQVDKLGGRYWGPLLHIDGANRQFPKDVYGPDVCCDHICDFIKNAGEKPFFAYYPMILVHNPFPVTPDSENPESSDKQKNFADMVTYMDKLVGRIINTVKDEGLEKDTVVMFVGDNGTNRSIESKLGSQTIRGGKGKTTDYGTRVPFISSTLGETGSQVCDDLVDFSDFFPTVAGLAGASMPSDVKIDGCSFLPRLTGGKANPREAIFMYYYPWPIKGWKPETRFARDKRFKLYGDGRLYDVEKDVLEKHPVLESSDTEETRAVRLKLQKVMDSMPDEPEMIRKK</sequence>
<dbReference type="InterPro" id="IPR050738">
    <property type="entry name" value="Sulfatase"/>
</dbReference>
<dbReference type="KEGG" id="alus:STSP2_00126"/>
<reference evidence="7" key="1">
    <citation type="submission" date="2017-02" db="EMBL/GenBank/DDBJ databases">
        <title>Comparative genomics and description of representatives of a novel lineage of planctomycetes thriving in anoxic sediments.</title>
        <authorList>
            <person name="Spring S."/>
            <person name="Bunk B."/>
            <person name="Sproer C."/>
        </authorList>
    </citation>
    <scope>NUCLEOTIDE SEQUENCE [LARGE SCALE GENOMIC DNA]</scope>
    <source>
        <strain evidence="7">ST-NAGAB-D1</strain>
    </source>
</reference>
<evidence type="ECO:0000313" key="7">
    <source>
        <dbReference type="Proteomes" id="UP000189674"/>
    </source>
</evidence>
<dbReference type="Pfam" id="PF00884">
    <property type="entry name" value="Sulfatase"/>
    <property type="match status" value="1"/>
</dbReference>
<proteinExistence type="inferred from homology"/>